<accession>A0AAD5IEC9</accession>
<evidence type="ECO:0000313" key="2">
    <source>
        <dbReference type="EMBL" id="KAI9160836.1"/>
    </source>
</evidence>
<dbReference type="EMBL" id="JAJSOW010000106">
    <property type="protein sequence ID" value="KAI9160836.1"/>
    <property type="molecule type" value="Genomic_DNA"/>
</dbReference>
<dbReference type="AlphaFoldDB" id="A0AAD5IEC9"/>
<proteinExistence type="predicted"/>
<sequence length="87" mass="9971">MSKAHSTTSFPCWLKENFIETKPGKEESQTSQKKQKTGGNKTTTLQKAEETGLTTENQNRRRKTENTKQRDQISIMRTKSPQLLDPC</sequence>
<feature type="compositionally biased region" description="Low complexity" evidence="1">
    <location>
        <begin position="29"/>
        <end position="44"/>
    </location>
</feature>
<reference evidence="2" key="1">
    <citation type="journal article" date="2022" name="Plant J.">
        <title>Strategies of tolerance reflected in two North American maple genomes.</title>
        <authorList>
            <person name="McEvoy S.L."/>
            <person name="Sezen U.U."/>
            <person name="Trouern-Trend A."/>
            <person name="McMahon S.M."/>
            <person name="Schaberg P.G."/>
            <person name="Yang J."/>
            <person name="Wegrzyn J.L."/>
            <person name="Swenson N.G."/>
        </authorList>
    </citation>
    <scope>NUCLEOTIDE SEQUENCE</scope>
    <source>
        <strain evidence="2">91603</strain>
    </source>
</reference>
<name>A0AAD5IEC9_ACENE</name>
<feature type="compositionally biased region" description="Basic and acidic residues" evidence="1">
    <location>
        <begin position="18"/>
        <end position="28"/>
    </location>
</feature>
<evidence type="ECO:0000313" key="3">
    <source>
        <dbReference type="Proteomes" id="UP001064489"/>
    </source>
</evidence>
<keyword evidence="3" id="KW-1185">Reference proteome</keyword>
<gene>
    <name evidence="2" type="ORF">LWI28_011938</name>
</gene>
<feature type="region of interest" description="Disordered" evidence="1">
    <location>
        <begin position="18"/>
        <end position="87"/>
    </location>
</feature>
<protein>
    <submittedName>
        <fullName evidence="2">Uncharacterized protein</fullName>
    </submittedName>
</protein>
<comment type="caution">
    <text evidence="2">The sequence shown here is derived from an EMBL/GenBank/DDBJ whole genome shotgun (WGS) entry which is preliminary data.</text>
</comment>
<dbReference type="Proteomes" id="UP001064489">
    <property type="component" value="Chromosome 2"/>
</dbReference>
<reference evidence="2" key="2">
    <citation type="submission" date="2023-02" db="EMBL/GenBank/DDBJ databases">
        <authorList>
            <person name="Swenson N.G."/>
            <person name="Wegrzyn J.L."/>
            <person name="Mcevoy S.L."/>
        </authorList>
    </citation>
    <scope>NUCLEOTIDE SEQUENCE</scope>
    <source>
        <strain evidence="2">91603</strain>
        <tissue evidence="2">Leaf</tissue>
    </source>
</reference>
<evidence type="ECO:0000256" key="1">
    <source>
        <dbReference type="SAM" id="MobiDB-lite"/>
    </source>
</evidence>
<organism evidence="2 3">
    <name type="scientific">Acer negundo</name>
    <name type="common">Box elder</name>
    <dbReference type="NCBI Taxonomy" id="4023"/>
    <lineage>
        <taxon>Eukaryota</taxon>
        <taxon>Viridiplantae</taxon>
        <taxon>Streptophyta</taxon>
        <taxon>Embryophyta</taxon>
        <taxon>Tracheophyta</taxon>
        <taxon>Spermatophyta</taxon>
        <taxon>Magnoliopsida</taxon>
        <taxon>eudicotyledons</taxon>
        <taxon>Gunneridae</taxon>
        <taxon>Pentapetalae</taxon>
        <taxon>rosids</taxon>
        <taxon>malvids</taxon>
        <taxon>Sapindales</taxon>
        <taxon>Sapindaceae</taxon>
        <taxon>Hippocastanoideae</taxon>
        <taxon>Acereae</taxon>
        <taxon>Acer</taxon>
    </lineage>
</organism>